<dbReference type="AlphaFoldDB" id="A0A1Z3HJ27"/>
<reference evidence="1 2" key="1">
    <citation type="journal article" date="2016" name="Biochim. Biophys. Acta">
        <title>Characterization of red-shifted phycobilisomes isolated from the chlorophyll f-containing cyanobacterium Halomicronema hongdechloris.</title>
        <authorList>
            <person name="Li Y."/>
            <person name="Lin Y."/>
            <person name="Garvey C.J."/>
            <person name="Birch D."/>
            <person name="Corkery R.W."/>
            <person name="Loughlin P.C."/>
            <person name="Scheer H."/>
            <person name="Willows R.D."/>
            <person name="Chen M."/>
        </authorList>
    </citation>
    <scope>NUCLEOTIDE SEQUENCE [LARGE SCALE GENOMIC DNA]</scope>
    <source>
        <strain evidence="1 2">C2206</strain>
    </source>
</reference>
<name>A0A1Z3HJ27_9CYAN</name>
<dbReference type="RefSeq" id="WP_080811617.1">
    <property type="nucleotide sequence ID" value="NZ_CP021983.2"/>
</dbReference>
<sequence>MTTTSYTFARRTHNLPDDIDWRRTFEAPSYKQALQMAADYWFGGQKITDTHVDGNGVITLLSRAPGQQGWGGNVIGTLMEW</sequence>
<protein>
    <submittedName>
        <fullName evidence="1">Uncharacterized protein</fullName>
    </submittedName>
</protein>
<organism evidence="1 2">
    <name type="scientific">Halomicronema hongdechloris C2206</name>
    <dbReference type="NCBI Taxonomy" id="1641165"/>
    <lineage>
        <taxon>Bacteria</taxon>
        <taxon>Bacillati</taxon>
        <taxon>Cyanobacteriota</taxon>
        <taxon>Cyanophyceae</taxon>
        <taxon>Nodosilineales</taxon>
        <taxon>Nodosilineaceae</taxon>
        <taxon>Halomicronema</taxon>
    </lineage>
</organism>
<dbReference type="Proteomes" id="UP000191901">
    <property type="component" value="Chromosome"/>
</dbReference>
<dbReference type="EMBL" id="CP021983">
    <property type="protein sequence ID" value="ASC70293.1"/>
    <property type="molecule type" value="Genomic_DNA"/>
</dbReference>
<accession>A0A1Z3HJ27</accession>
<evidence type="ECO:0000313" key="2">
    <source>
        <dbReference type="Proteomes" id="UP000191901"/>
    </source>
</evidence>
<keyword evidence="2" id="KW-1185">Reference proteome</keyword>
<gene>
    <name evidence="1" type="ORF">XM38_012300</name>
</gene>
<proteinExistence type="predicted"/>
<evidence type="ECO:0000313" key="1">
    <source>
        <dbReference type="EMBL" id="ASC70293.1"/>
    </source>
</evidence>
<dbReference type="KEGG" id="hhg:XM38_012300"/>